<proteinExistence type="predicted"/>
<evidence type="ECO:0000256" key="1">
    <source>
        <dbReference type="SAM" id="Coils"/>
    </source>
</evidence>
<evidence type="ECO:0000313" key="2">
    <source>
        <dbReference type="EMBL" id="CAK9273444.1"/>
    </source>
</evidence>
<dbReference type="InterPro" id="IPR027267">
    <property type="entry name" value="AH/BAR_dom_sf"/>
</dbReference>
<organism evidence="2 3">
    <name type="scientific">Sphagnum jensenii</name>
    <dbReference type="NCBI Taxonomy" id="128206"/>
    <lineage>
        <taxon>Eukaryota</taxon>
        <taxon>Viridiplantae</taxon>
        <taxon>Streptophyta</taxon>
        <taxon>Embryophyta</taxon>
        <taxon>Bryophyta</taxon>
        <taxon>Sphagnophytina</taxon>
        <taxon>Sphagnopsida</taxon>
        <taxon>Sphagnales</taxon>
        <taxon>Sphagnaceae</taxon>
        <taxon>Sphagnum</taxon>
    </lineage>
</organism>
<accession>A0ABP0X2W5</accession>
<dbReference type="EMBL" id="OZ020100">
    <property type="protein sequence ID" value="CAK9273444.1"/>
    <property type="molecule type" value="Genomic_DNA"/>
</dbReference>
<evidence type="ECO:0000313" key="3">
    <source>
        <dbReference type="Proteomes" id="UP001497444"/>
    </source>
</evidence>
<feature type="coiled-coil region" evidence="1">
    <location>
        <begin position="71"/>
        <end position="98"/>
    </location>
</feature>
<name>A0ABP0X2W5_9BRYO</name>
<dbReference type="Proteomes" id="UP001497444">
    <property type="component" value="Chromosome 5"/>
</dbReference>
<sequence length="151" mass="16552">MVSTCTKQLEVATKLAEECRKYGMEGPRVGSPFARAAMQYGVARLQMEQERDNMNRIFGTQVADPLRAMVIGAALEDARQLTNRYKALRQDAEVQATEVGKRMARNKETAGSNPENTLKLQIAEQKLGELSTSMAVLGNEAAAAMTVVETQ</sequence>
<gene>
    <name evidence="2" type="ORF">CSSPJE1EN1_LOCUS18922</name>
</gene>
<dbReference type="SUPFAM" id="SSF103657">
    <property type="entry name" value="BAR/IMD domain-like"/>
    <property type="match status" value="1"/>
</dbReference>
<protein>
    <submittedName>
        <fullName evidence="2">Uncharacterized protein</fullName>
    </submittedName>
</protein>
<keyword evidence="1" id="KW-0175">Coiled coil</keyword>
<keyword evidence="3" id="KW-1185">Reference proteome</keyword>
<reference evidence="2" key="1">
    <citation type="submission" date="2024-02" db="EMBL/GenBank/DDBJ databases">
        <authorList>
            <consortium name="ELIXIR-Norway"/>
            <consortium name="Elixir Norway"/>
        </authorList>
    </citation>
    <scope>NUCLEOTIDE SEQUENCE</scope>
</reference>